<evidence type="ECO:0000313" key="4">
    <source>
        <dbReference type="Proteomes" id="UP000789572"/>
    </source>
</evidence>
<dbReference type="AlphaFoldDB" id="A0A9N9CH07"/>
<evidence type="ECO:0000256" key="1">
    <source>
        <dbReference type="SAM" id="Coils"/>
    </source>
</evidence>
<keyword evidence="4" id="KW-1185">Reference proteome</keyword>
<keyword evidence="1" id="KW-0175">Coiled coil</keyword>
<comment type="caution">
    <text evidence="3">The sequence shown here is derived from an EMBL/GenBank/DDBJ whole genome shotgun (WGS) entry which is preliminary data.</text>
</comment>
<feature type="non-terminal residue" evidence="3">
    <location>
        <position position="1"/>
    </location>
</feature>
<protein>
    <submittedName>
        <fullName evidence="3">11044_t:CDS:1</fullName>
    </submittedName>
</protein>
<dbReference type="EMBL" id="CAJVPJ010001677">
    <property type="protein sequence ID" value="CAG8600060.1"/>
    <property type="molecule type" value="Genomic_DNA"/>
</dbReference>
<dbReference type="Proteomes" id="UP000789572">
    <property type="component" value="Unassembled WGS sequence"/>
</dbReference>
<proteinExistence type="predicted"/>
<feature type="region of interest" description="Disordered" evidence="2">
    <location>
        <begin position="115"/>
        <end position="162"/>
    </location>
</feature>
<evidence type="ECO:0000256" key="2">
    <source>
        <dbReference type="SAM" id="MobiDB-lite"/>
    </source>
</evidence>
<gene>
    <name evidence="3" type="ORF">POCULU_LOCUS7415</name>
</gene>
<organism evidence="3 4">
    <name type="scientific">Paraglomus occultum</name>
    <dbReference type="NCBI Taxonomy" id="144539"/>
    <lineage>
        <taxon>Eukaryota</taxon>
        <taxon>Fungi</taxon>
        <taxon>Fungi incertae sedis</taxon>
        <taxon>Mucoromycota</taxon>
        <taxon>Glomeromycotina</taxon>
        <taxon>Glomeromycetes</taxon>
        <taxon>Paraglomerales</taxon>
        <taxon>Paraglomeraceae</taxon>
        <taxon>Paraglomus</taxon>
    </lineage>
</organism>
<name>A0A9N9CH07_9GLOM</name>
<accession>A0A9N9CH07</accession>
<sequence>MTSVEEARELLGKAEVRLQKAEDELKAFQSAELEGQWLNDLRRKFRAGTITNKEDRERHRLEKEEKRLKDAVETAGKEKFVWAQAFDDVRRKNDQQTQEILPFMVSSSADSAQVKRRKLDDDYKRTVRAGQSVGGPSSGAKPKEFREKQQKDPTVYNGRPFERTGPPIALYNEIFGRFIQELNDENLVMTADHYKWTEDFMFTASELYDSEDDRLEAVHDKLATLLGPIQTTTYGKKKILAQTGALYYQGYWSQDRTSAVRERCCCPSFILAMAGPWLCVLGGVYTNVVIVEPLTDFVSLLVKPRDGDQLGRIARIFEALQRALDRLDEFYGALDMTSLSDEQRFFPYHRSYKDASNVNHTFTYHSPLTDDCKKPLWRAQTEDGGILV</sequence>
<feature type="compositionally biased region" description="Basic and acidic residues" evidence="2">
    <location>
        <begin position="141"/>
        <end position="151"/>
    </location>
</feature>
<reference evidence="3" key="1">
    <citation type="submission" date="2021-06" db="EMBL/GenBank/DDBJ databases">
        <authorList>
            <person name="Kallberg Y."/>
            <person name="Tangrot J."/>
            <person name="Rosling A."/>
        </authorList>
    </citation>
    <scope>NUCLEOTIDE SEQUENCE</scope>
    <source>
        <strain evidence="3">IA702</strain>
    </source>
</reference>
<dbReference type="OrthoDB" id="2315594at2759"/>
<feature type="coiled-coil region" evidence="1">
    <location>
        <begin position="4"/>
        <end position="78"/>
    </location>
</feature>
<evidence type="ECO:0000313" key="3">
    <source>
        <dbReference type="EMBL" id="CAG8600060.1"/>
    </source>
</evidence>